<protein>
    <submittedName>
        <fullName evidence="1">Uncharacterized protein</fullName>
    </submittedName>
</protein>
<accession>A0A0W8FAV1</accession>
<gene>
    <name evidence="1" type="ORF">ASZ90_012306</name>
</gene>
<evidence type="ECO:0000313" key="1">
    <source>
        <dbReference type="EMBL" id="KUG17992.1"/>
    </source>
</evidence>
<proteinExistence type="predicted"/>
<reference evidence="1" key="1">
    <citation type="journal article" date="2015" name="Proc. Natl. Acad. Sci. U.S.A.">
        <title>Networks of energetic and metabolic interactions define dynamics in microbial communities.</title>
        <authorList>
            <person name="Embree M."/>
            <person name="Liu J.K."/>
            <person name="Al-Bassam M.M."/>
            <person name="Zengler K."/>
        </authorList>
    </citation>
    <scope>NUCLEOTIDE SEQUENCE</scope>
</reference>
<organism evidence="1">
    <name type="scientific">hydrocarbon metagenome</name>
    <dbReference type="NCBI Taxonomy" id="938273"/>
    <lineage>
        <taxon>unclassified sequences</taxon>
        <taxon>metagenomes</taxon>
        <taxon>ecological metagenomes</taxon>
    </lineage>
</organism>
<name>A0A0W8FAV1_9ZZZZ</name>
<comment type="caution">
    <text evidence="1">The sequence shown here is derived from an EMBL/GenBank/DDBJ whole genome shotgun (WGS) entry which is preliminary data.</text>
</comment>
<dbReference type="EMBL" id="LNQE01001407">
    <property type="protein sequence ID" value="KUG17992.1"/>
    <property type="molecule type" value="Genomic_DNA"/>
</dbReference>
<dbReference type="AlphaFoldDB" id="A0A0W8FAV1"/>
<sequence length="150" mass="16875">MAWLVKERNYIHHFAELAPGQEGIETGLKNLAAQIILAYKLNADEAIPDAIPDVAGRPEELSTGLRSLAKGEASPGEEQIDRHWIWISFQKGCMSIMQVTGLDGAKPINDMDSCQRDFLGARQYMAQPIYWRRNCKYSSWSARKCLNTCS</sequence>